<organism evidence="2 3">
    <name type="scientific">Natrarchaeobaculum sulfurireducens</name>
    <dbReference type="NCBI Taxonomy" id="2044521"/>
    <lineage>
        <taxon>Archaea</taxon>
        <taxon>Methanobacteriati</taxon>
        <taxon>Methanobacteriota</taxon>
        <taxon>Stenosarchaea group</taxon>
        <taxon>Halobacteria</taxon>
        <taxon>Halobacteriales</taxon>
        <taxon>Natrialbaceae</taxon>
        <taxon>Natrarchaeobaculum</taxon>
    </lineage>
</organism>
<proteinExistence type="predicted"/>
<dbReference type="EMBL" id="CP024047">
    <property type="protein sequence ID" value="AXR76617.1"/>
    <property type="molecule type" value="Genomic_DNA"/>
</dbReference>
<feature type="region of interest" description="Disordered" evidence="1">
    <location>
        <begin position="103"/>
        <end position="136"/>
    </location>
</feature>
<evidence type="ECO:0000313" key="3">
    <source>
        <dbReference type="Proteomes" id="UP000258707"/>
    </source>
</evidence>
<dbReference type="Proteomes" id="UP000258707">
    <property type="component" value="Chromosome"/>
</dbReference>
<keyword evidence="2" id="KW-0808">Transferase</keyword>
<evidence type="ECO:0000313" key="2">
    <source>
        <dbReference type="EMBL" id="AXR76617.1"/>
    </source>
</evidence>
<reference evidence="3" key="1">
    <citation type="submission" date="2017-10" db="EMBL/GenBank/DDBJ databases">
        <title>Phenotypic and genomic properties of facultatively anaerobic sulfur-reducing natronoarchaea from hypersaline soda lakes.</title>
        <authorList>
            <person name="Sorokin D.Y."/>
            <person name="Kublanov I.V."/>
            <person name="Roman P."/>
            <person name="Sinninghe Damste J.S."/>
            <person name="Golyshin P.N."/>
            <person name="Rojo D."/>
            <person name="Ciordia S."/>
            <person name="Mena Md.C."/>
            <person name="Ferrer M."/>
            <person name="Messina E."/>
            <person name="Smedile F."/>
            <person name="La Spada G."/>
            <person name="La Cono V."/>
            <person name="Yakimov M.M."/>
        </authorList>
    </citation>
    <scope>NUCLEOTIDE SEQUENCE [LARGE SCALE GENOMIC DNA]</scope>
    <source>
        <strain evidence="3">AArc1</strain>
    </source>
</reference>
<accession>A0A346PAS2</accession>
<gene>
    <name evidence="2" type="ORF">AArc1_0273</name>
</gene>
<feature type="compositionally biased region" description="Polar residues" evidence="1">
    <location>
        <begin position="127"/>
        <end position="136"/>
    </location>
</feature>
<protein>
    <submittedName>
        <fullName evidence="2">Minimal nucleotidyltransferase</fullName>
    </submittedName>
</protein>
<sequence length="136" mass="15404">MLQLFADAHETAVTIPDLVDATGVARLPDWPTIDPFDSIGAVRVREPSQRHSVSIAQDVCVLKRSDSWCLRTLRPRSRLERRPERVSILTFFTIGWVPNRRARKCAASRSPRHQPSTPAHKRPPHRGSTSCFQSVK</sequence>
<dbReference type="GO" id="GO:0016740">
    <property type="term" value="F:transferase activity"/>
    <property type="evidence" value="ECO:0007669"/>
    <property type="project" value="UniProtKB-KW"/>
</dbReference>
<evidence type="ECO:0000256" key="1">
    <source>
        <dbReference type="SAM" id="MobiDB-lite"/>
    </source>
</evidence>
<dbReference type="KEGG" id="nan:AArc1_0273"/>
<dbReference type="AlphaFoldDB" id="A0A346PAS2"/>
<name>A0A346PAS2_9EURY</name>
<feature type="compositionally biased region" description="Basic residues" evidence="1">
    <location>
        <begin position="103"/>
        <end position="112"/>
    </location>
</feature>